<sequence>MLQYVALFIVILAVMAAMNGFLFLMLRGLSRQLKEQVNSCFLRQLEFTDAIYEEKREKLNRLKEEENTFLGRASASPVKEQLDGPKETTVKTAAPVTVAVPAAAESDRQAGYINPSLIEDYRYIKEHFKVDTEEAYQNVMAEQPDQERIHHGNVCRHMYEILDFDTVYRIGLLAVPDQHEILYEIFDDDEDEVLRTYVAQHPDFLIVEFRDYLKMEADLCQDHVTVQAADEEFLKAHPEADASVDESLGEGIRVFRGSHMYDYSI</sequence>
<evidence type="ECO:0000256" key="1">
    <source>
        <dbReference type="SAM" id="Coils"/>
    </source>
</evidence>
<dbReference type="Proteomes" id="UP001198220">
    <property type="component" value="Unassembled WGS sequence"/>
</dbReference>
<keyword evidence="2" id="KW-1133">Transmembrane helix</keyword>
<reference evidence="3 4" key="1">
    <citation type="submission" date="2021-10" db="EMBL/GenBank/DDBJ databases">
        <title>Anaerobic single-cell dispensing facilitates the cultivation of human gut bacteria.</title>
        <authorList>
            <person name="Afrizal A."/>
        </authorList>
    </citation>
    <scope>NUCLEOTIDE SEQUENCE [LARGE SCALE GENOMIC DNA]</scope>
    <source>
        <strain evidence="3 4">CLA-AA-H276</strain>
    </source>
</reference>
<dbReference type="RefSeq" id="WP_308458489.1">
    <property type="nucleotide sequence ID" value="NZ_JAJEPS010000001.1"/>
</dbReference>
<organism evidence="3 4">
    <name type="scientific">Hominiventricola filiformis</name>
    <dbReference type="NCBI Taxonomy" id="2885352"/>
    <lineage>
        <taxon>Bacteria</taxon>
        <taxon>Bacillati</taxon>
        <taxon>Bacillota</taxon>
        <taxon>Clostridia</taxon>
        <taxon>Lachnospirales</taxon>
        <taxon>Lachnospiraceae</taxon>
        <taxon>Hominiventricola</taxon>
    </lineage>
</organism>
<feature type="coiled-coil region" evidence="1">
    <location>
        <begin position="45"/>
        <end position="72"/>
    </location>
</feature>
<dbReference type="EMBL" id="JAJEPS010000001">
    <property type="protein sequence ID" value="MCC2124993.1"/>
    <property type="molecule type" value="Genomic_DNA"/>
</dbReference>
<evidence type="ECO:0000313" key="3">
    <source>
        <dbReference type="EMBL" id="MCC2124993.1"/>
    </source>
</evidence>
<keyword evidence="4" id="KW-1185">Reference proteome</keyword>
<keyword evidence="1" id="KW-0175">Coiled coil</keyword>
<dbReference type="AlphaFoldDB" id="A0AAE3A669"/>
<feature type="transmembrane region" description="Helical" evidence="2">
    <location>
        <begin position="6"/>
        <end position="26"/>
    </location>
</feature>
<evidence type="ECO:0000313" key="4">
    <source>
        <dbReference type="Proteomes" id="UP001198220"/>
    </source>
</evidence>
<name>A0AAE3A669_9FIRM</name>
<proteinExistence type="predicted"/>
<keyword evidence="2" id="KW-0472">Membrane</keyword>
<comment type="caution">
    <text evidence="3">The sequence shown here is derived from an EMBL/GenBank/DDBJ whole genome shotgun (WGS) entry which is preliminary data.</text>
</comment>
<protein>
    <submittedName>
        <fullName evidence="3">Uncharacterized protein</fullName>
    </submittedName>
</protein>
<gene>
    <name evidence="3" type="ORF">LKD36_02235</name>
</gene>
<accession>A0AAE3A669</accession>
<evidence type="ECO:0000256" key="2">
    <source>
        <dbReference type="SAM" id="Phobius"/>
    </source>
</evidence>
<keyword evidence="2" id="KW-0812">Transmembrane</keyword>